<keyword evidence="4 7" id="KW-0689">Ribosomal protein</keyword>
<dbReference type="AlphaFoldDB" id="A0A518BC26"/>
<dbReference type="InterPro" id="IPR001912">
    <property type="entry name" value="Ribosomal_uS4_N"/>
</dbReference>
<reference evidence="10 11" key="1">
    <citation type="submission" date="2019-02" db="EMBL/GenBank/DDBJ databases">
        <title>Deep-cultivation of Planctomycetes and their phenomic and genomic characterization uncovers novel biology.</title>
        <authorList>
            <person name="Wiegand S."/>
            <person name="Jogler M."/>
            <person name="Boedeker C."/>
            <person name="Pinto D."/>
            <person name="Vollmers J."/>
            <person name="Rivas-Marin E."/>
            <person name="Kohn T."/>
            <person name="Peeters S.H."/>
            <person name="Heuer A."/>
            <person name="Rast P."/>
            <person name="Oberbeckmann S."/>
            <person name="Bunk B."/>
            <person name="Jeske O."/>
            <person name="Meyerdierks A."/>
            <person name="Storesund J.E."/>
            <person name="Kallscheuer N."/>
            <person name="Luecker S."/>
            <person name="Lage O.M."/>
            <person name="Pohl T."/>
            <person name="Merkel B.J."/>
            <person name="Hornburger P."/>
            <person name="Mueller R.-W."/>
            <person name="Bruemmer F."/>
            <person name="Labrenz M."/>
            <person name="Spormann A.M."/>
            <person name="Op den Camp H."/>
            <person name="Overmann J."/>
            <person name="Amann R."/>
            <person name="Jetten M.S.M."/>
            <person name="Mascher T."/>
            <person name="Medema M.H."/>
            <person name="Devos D.P."/>
            <person name="Kaster A.-K."/>
            <person name="Ovreas L."/>
            <person name="Rohde M."/>
            <person name="Galperin M.Y."/>
            <person name="Jogler C."/>
        </authorList>
    </citation>
    <scope>NUCLEOTIDE SEQUENCE [LARGE SCALE GENOMIC DNA]</scope>
    <source>
        <strain evidence="10 11">Pan216</strain>
    </source>
</reference>
<dbReference type="HAMAP" id="MF_01306_B">
    <property type="entry name" value="Ribosomal_uS4_B"/>
    <property type="match status" value="1"/>
</dbReference>
<comment type="similarity">
    <text evidence="1 7">Belongs to the universal ribosomal protein uS4 family.</text>
</comment>
<evidence type="ECO:0000256" key="7">
    <source>
        <dbReference type="HAMAP-Rule" id="MF_01306"/>
    </source>
</evidence>
<evidence type="ECO:0000313" key="10">
    <source>
        <dbReference type="EMBL" id="QDU64540.1"/>
    </source>
</evidence>
<dbReference type="PANTHER" id="PTHR11831:SF4">
    <property type="entry name" value="SMALL RIBOSOMAL SUBUNIT PROTEIN US4M"/>
    <property type="match status" value="1"/>
</dbReference>
<dbReference type="PANTHER" id="PTHR11831">
    <property type="entry name" value="30S 40S RIBOSOMAL PROTEIN"/>
    <property type="match status" value="1"/>
</dbReference>
<dbReference type="InterPro" id="IPR002942">
    <property type="entry name" value="S4_RNA-bd"/>
</dbReference>
<dbReference type="GO" id="GO:0003735">
    <property type="term" value="F:structural constituent of ribosome"/>
    <property type="evidence" value="ECO:0007669"/>
    <property type="project" value="InterPro"/>
</dbReference>
<evidence type="ECO:0000313" key="11">
    <source>
        <dbReference type="Proteomes" id="UP000317093"/>
    </source>
</evidence>
<dbReference type="InterPro" id="IPR005709">
    <property type="entry name" value="Ribosomal_uS4_bac-type"/>
</dbReference>
<feature type="domain" description="Small ribosomal subunit protein uS4 N-terminal" evidence="9">
    <location>
        <begin position="2"/>
        <end position="91"/>
    </location>
</feature>
<sequence length="201" mass="23145">MRYTGPKAKINRRLNAQVYESSGAVRSLERRPYPPGMFTRRGKQSTYALGLAEKQKIKHYYGLSEKQLRRYFERATRMKGNTGELMLLLCERRLDNVIRRAGLAHSRPQARQGIVHCHFKLNGVKLNKPSALVRPGDVITVRERKNLHNMYRDVTETERVEPAGWFNAEPEHLRVIVSGYPMPADVSLPIEVGLVVEFMSR</sequence>
<dbReference type="Pfam" id="PF01479">
    <property type="entry name" value="S4"/>
    <property type="match status" value="1"/>
</dbReference>
<dbReference type="SMART" id="SM01390">
    <property type="entry name" value="Ribosomal_S4"/>
    <property type="match status" value="1"/>
</dbReference>
<gene>
    <name evidence="7 10" type="primary">rpsD</name>
    <name evidence="10" type="ORF">Pan216_54300</name>
</gene>
<dbReference type="SMART" id="SM00363">
    <property type="entry name" value="S4"/>
    <property type="match status" value="1"/>
</dbReference>
<dbReference type="NCBIfam" id="TIGR01017">
    <property type="entry name" value="rpsD_bact"/>
    <property type="match status" value="1"/>
</dbReference>
<name>A0A518BC26_9BACT</name>
<dbReference type="Gene3D" id="3.10.290.10">
    <property type="entry name" value="RNA-binding S4 domain"/>
    <property type="match status" value="1"/>
</dbReference>
<comment type="subunit">
    <text evidence="7">Part of the 30S ribosomal subunit. Contacts protein S5. The interaction surface between S4 and S5 is involved in control of translational fidelity.</text>
</comment>
<dbReference type="InterPro" id="IPR022801">
    <property type="entry name" value="Ribosomal_uS4"/>
</dbReference>
<evidence type="ECO:0000259" key="8">
    <source>
        <dbReference type="SMART" id="SM00363"/>
    </source>
</evidence>
<dbReference type="GO" id="GO:0042274">
    <property type="term" value="P:ribosomal small subunit biogenesis"/>
    <property type="evidence" value="ECO:0007669"/>
    <property type="project" value="TreeGrafter"/>
</dbReference>
<dbReference type="EMBL" id="CP036279">
    <property type="protein sequence ID" value="QDU64540.1"/>
    <property type="molecule type" value="Genomic_DNA"/>
</dbReference>
<protein>
    <recommendedName>
        <fullName evidence="6 7">Small ribosomal subunit protein uS4</fullName>
    </recommendedName>
</protein>
<evidence type="ECO:0000256" key="3">
    <source>
        <dbReference type="ARBA" id="ARBA00022884"/>
    </source>
</evidence>
<proteinExistence type="inferred from homology"/>
<dbReference type="GO" id="GO:0019843">
    <property type="term" value="F:rRNA binding"/>
    <property type="evidence" value="ECO:0007669"/>
    <property type="project" value="UniProtKB-UniRule"/>
</dbReference>
<dbReference type="Gene3D" id="1.10.1050.10">
    <property type="entry name" value="Ribosomal Protein S4 Delta 41, Chain A, domain 1"/>
    <property type="match status" value="1"/>
</dbReference>
<dbReference type="PROSITE" id="PS50889">
    <property type="entry name" value="S4"/>
    <property type="match status" value="1"/>
</dbReference>
<dbReference type="NCBIfam" id="NF003717">
    <property type="entry name" value="PRK05327.1"/>
    <property type="match status" value="1"/>
</dbReference>
<evidence type="ECO:0000256" key="2">
    <source>
        <dbReference type="ARBA" id="ARBA00022730"/>
    </source>
</evidence>
<dbReference type="InterPro" id="IPR036986">
    <property type="entry name" value="S4_RNA-bd_sf"/>
</dbReference>
<organism evidence="10 11">
    <name type="scientific">Kolteria novifilia</name>
    <dbReference type="NCBI Taxonomy" id="2527975"/>
    <lineage>
        <taxon>Bacteria</taxon>
        <taxon>Pseudomonadati</taxon>
        <taxon>Planctomycetota</taxon>
        <taxon>Planctomycetia</taxon>
        <taxon>Kolteriales</taxon>
        <taxon>Kolteriaceae</taxon>
        <taxon>Kolteria</taxon>
    </lineage>
</organism>
<keyword evidence="3 7" id="KW-0694">RNA-binding</keyword>
<evidence type="ECO:0000259" key="9">
    <source>
        <dbReference type="SMART" id="SM01390"/>
    </source>
</evidence>
<dbReference type="GO" id="GO:0015935">
    <property type="term" value="C:small ribosomal subunit"/>
    <property type="evidence" value="ECO:0007669"/>
    <property type="project" value="InterPro"/>
</dbReference>
<dbReference type="Proteomes" id="UP000317093">
    <property type="component" value="Chromosome"/>
</dbReference>
<comment type="function">
    <text evidence="7">One of the primary rRNA binding proteins, it binds directly to 16S rRNA where it nucleates assembly of the body of the 30S subunit.</text>
</comment>
<evidence type="ECO:0000256" key="6">
    <source>
        <dbReference type="ARBA" id="ARBA00035254"/>
    </source>
</evidence>
<dbReference type="Pfam" id="PF00163">
    <property type="entry name" value="Ribosomal_S4"/>
    <property type="match status" value="1"/>
</dbReference>
<keyword evidence="11" id="KW-1185">Reference proteome</keyword>
<dbReference type="OrthoDB" id="9803672at2"/>
<evidence type="ECO:0000256" key="1">
    <source>
        <dbReference type="ARBA" id="ARBA00007465"/>
    </source>
</evidence>
<accession>A0A518BC26</accession>
<evidence type="ECO:0000256" key="5">
    <source>
        <dbReference type="ARBA" id="ARBA00023274"/>
    </source>
</evidence>
<keyword evidence="2 7" id="KW-0699">rRNA-binding</keyword>
<dbReference type="KEGG" id="knv:Pan216_54300"/>
<dbReference type="GO" id="GO:0006412">
    <property type="term" value="P:translation"/>
    <property type="evidence" value="ECO:0007669"/>
    <property type="project" value="UniProtKB-UniRule"/>
</dbReference>
<feature type="domain" description="RNA-binding S4" evidence="8">
    <location>
        <begin position="92"/>
        <end position="148"/>
    </location>
</feature>
<comment type="function">
    <text evidence="7">With S5 and S12 plays an important role in translational accuracy.</text>
</comment>
<dbReference type="SUPFAM" id="SSF55174">
    <property type="entry name" value="Alpha-L RNA-binding motif"/>
    <property type="match status" value="1"/>
</dbReference>
<dbReference type="CDD" id="cd00165">
    <property type="entry name" value="S4"/>
    <property type="match status" value="1"/>
</dbReference>
<keyword evidence="5 7" id="KW-0687">Ribonucleoprotein</keyword>
<evidence type="ECO:0000256" key="4">
    <source>
        <dbReference type="ARBA" id="ARBA00022980"/>
    </source>
</evidence>